<gene>
    <name evidence="1" type="ORF">BATDEDRAFT_91615</name>
</gene>
<keyword evidence="2" id="KW-1185">Reference proteome</keyword>
<name>F4PB43_BATDJ</name>
<dbReference type="HOGENOM" id="CLU_2704428_0_0_1"/>
<dbReference type="Proteomes" id="UP000007241">
    <property type="component" value="Unassembled WGS sequence"/>
</dbReference>
<protein>
    <submittedName>
        <fullName evidence="1">Uncharacterized protein</fullName>
    </submittedName>
</protein>
<evidence type="ECO:0000313" key="1">
    <source>
        <dbReference type="EMBL" id="EGF77657.1"/>
    </source>
</evidence>
<reference evidence="1 2" key="1">
    <citation type="submission" date="2009-12" db="EMBL/GenBank/DDBJ databases">
        <title>The draft genome of Batrachochytrium dendrobatidis.</title>
        <authorList>
            <consortium name="US DOE Joint Genome Institute (JGI-PGF)"/>
            <person name="Kuo A."/>
            <person name="Salamov A."/>
            <person name="Schmutz J."/>
            <person name="Lucas S."/>
            <person name="Pitluck S."/>
            <person name="Rosenblum E."/>
            <person name="Stajich J."/>
            <person name="Eisen M."/>
            <person name="Grigoriev I.V."/>
        </authorList>
    </citation>
    <scope>NUCLEOTIDE SEQUENCE [LARGE SCALE GENOMIC DNA]</scope>
    <source>
        <strain evidence="2">JAM81 / FGSC 10211</strain>
    </source>
</reference>
<accession>F4PB43</accession>
<organism evidence="1 2">
    <name type="scientific">Batrachochytrium dendrobatidis (strain JAM81 / FGSC 10211)</name>
    <name type="common">Frog chytrid fungus</name>
    <dbReference type="NCBI Taxonomy" id="684364"/>
    <lineage>
        <taxon>Eukaryota</taxon>
        <taxon>Fungi</taxon>
        <taxon>Fungi incertae sedis</taxon>
        <taxon>Chytridiomycota</taxon>
        <taxon>Chytridiomycota incertae sedis</taxon>
        <taxon>Chytridiomycetes</taxon>
        <taxon>Rhizophydiales</taxon>
        <taxon>Rhizophydiales incertae sedis</taxon>
        <taxon>Batrachochytrium</taxon>
    </lineage>
</organism>
<dbReference type="RefSeq" id="XP_006681793.1">
    <property type="nucleotide sequence ID" value="XM_006681730.1"/>
</dbReference>
<evidence type="ECO:0000313" key="2">
    <source>
        <dbReference type="Proteomes" id="UP000007241"/>
    </source>
</evidence>
<dbReference type="AlphaFoldDB" id="F4PB43"/>
<proteinExistence type="predicted"/>
<dbReference type="GeneID" id="18244331"/>
<dbReference type="EMBL" id="GL882891">
    <property type="protein sequence ID" value="EGF77657.1"/>
    <property type="molecule type" value="Genomic_DNA"/>
</dbReference>
<sequence length="73" mass="8207">MAFVDVEANDNSSQKRPIAFVAYKREWLFALLKRLHVMQVNAEQKQATTALVGGNTCTRSQIQNSDAQCVSDY</sequence>
<dbReference type="InParanoid" id="F4PB43"/>